<dbReference type="InterPro" id="IPR006597">
    <property type="entry name" value="Sel1-like"/>
</dbReference>
<dbReference type="InterPro" id="IPR011990">
    <property type="entry name" value="TPR-like_helical_dom_sf"/>
</dbReference>
<gene>
    <name evidence="2" type="ORF">E7512_11875</name>
</gene>
<evidence type="ECO:0000256" key="1">
    <source>
        <dbReference type="SAM" id="MobiDB-lite"/>
    </source>
</evidence>
<dbReference type="SUPFAM" id="SSF81901">
    <property type="entry name" value="HCP-like"/>
    <property type="match status" value="6"/>
</dbReference>
<dbReference type="InterPro" id="IPR048102">
    <property type="entry name" value="MobP3"/>
</dbReference>
<reference evidence="2" key="1">
    <citation type="submission" date="2019-04" db="EMBL/GenBank/DDBJ databases">
        <title>Evolution of Biomass-Degrading Anaerobic Consortia Revealed by Metagenomics.</title>
        <authorList>
            <person name="Peng X."/>
        </authorList>
    </citation>
    <scope>NUCLEOTIDE SEQUENCE</scope>
    <source>
        <strain evidence="2">SIG551</strain>
    </source>
</reference>
<evidence type="ECO:0000313" key="2">
    <source>
        <dbReference type="EMBL" id="MBE6834253.1"/>
    </source>
</evidence>
<comment type="caution">
    <text evidence="2">The sequence shown here is derived from an EMBL/GenBank/DDBJ whole genome shotgun (WGS) entry which is preliminary data.</text>
</comment>
<dbReference type="Pfam" id="PF08238">
    <property type="entry name" value="Sel1"/>
    <property type="match status" value="18"/>
</dbReference>
<protein>
    <submittedName>
        <fullName evidence="2">Sel1 repeat family protein</fullName>
    </submittedName>
</protein>
<dbReference type="Gene3D" id="1.25.40.10">
    <property type="entry name" value="Tetratricopeptide repeat domain"/>
    <property type="match status" value="4"/>
</dbReference>
<name>A0A928Q3R3_9FIRM</name>
<proteinExistence type="predicted"/>
<evidence type="ECO:0000313" key="3">
    <source>
        <dbReference type="Proteomes" id="UP000754750"/>
    </source>
</evidence>
<dbReference type="InterPro" id="IPR050767">
    <property type="entry name" value="Sel1_AlgK"/>
</dbReference>
<dbReference type="Pfam" id="PF18555">
    <property type="entry name" value="MobL"/>
    <property type="match status" value="1"/>
</dbReference>
<dbReference type="NCBIfam" id="NF041499">
    <property type="entry name" value="MobP3"/>
    <property type="match status" value="1"/>
</dbReference>
<sequence>MPMPGARLILNTRYFHVARAGEQADGKHVMTKDAAMGLVNYVGTRESVQLNVPDQLAFPGTDPPPLHLDPLHLKPDVAEKPATKKQMDTITDLLREIPEAKNTLEYQDYRENKTIGNASELISRAAEIGLGYAVGIGEATNLVEYVGKRPGVDRVGEHGLFSSSPTLDIKQAQEDIGNCKGNIWTHVVSLRREDADRLGYDHQKPWRDLILSQIDVIAKASNIPVSDLKWYAGMHNTTHHPHIHLFIYSDNPKVGRLTKQGINDMKQAFSKVIFADERQQLYVHKSEMRDEIKEKADAILSGIQNHAAVQFNEQEMKQLCEKMVHLSADLKGRTGKLQYGWIKDLNIREQVNSIMIDLAKAPDIQNLYQLYCEDHQELQRMYRNDPKDMSPLVKNKEFASIKNKIIREAVKLNSLSPSLKLVEREDEPMITSDYEPSEPQFESEFLDMDSLEPNFPLLSEEESLFSSVPEERQENIPPDDLPDEWPDCGEKPEALPKMRKEKSSWFDVCMKKALDGDPKAKYQLGNLYYSGKSVPRDFQKAAEWFTRASMDEIPEAQYRLAQMYQFGRGVEQDEKLSGVLYRKAQMNFQLQAGSKPDPANELKMARMYYAGEEQDYDKAEMWYGLAAAHGNSMAKYELGKMYLYGIGIEKNEALGKEYCCDAYWSFRLSVTDTLGFDIGADVDSGSVDSSYSPNTNAAYLLYLLGHVEYAGEGVERNYSKAMQWYKLAAAGKHVHSNYCIAKMYYAGEGVAQDYGKAKERYECAADGMDKYAYYALGKMYDTGTGTEQNYEKAAGWYLRACQENVPYAQYRLAQMCEAGEGVEQDEEGAKLLYAEALEGFLEQEKQRPDAQLEYRMANMFLNGKGADPDFSTALFWFSKSAEKGNAYAQYKLAVYFDEGQEIPQDAEIAQKYYADTLAGFIQQDEAEPDPQLEYRIANMFLNGKGAECDFPSALLWFSKSAENGNAYAQYKLAVYFDEGQEIPQDAEIAQKYYADTLAGFIQQDEAEPDPQLEYRIANMFLNGKGAECDFPSALLWFSKSAENGNAYAQYKLAVYFDEGQEIPQDTEMAQKYYTDALAGFIRQEEAAPDPQLEYRIAMMYLRGKGVPADEQTALRWFIRGAEHGFSSASYQAGRLLEEMKTVPGNITQSRYYYALALKQMIQEDAEAPDADREYQIGQMLYFGKGYTPDYSTAWSWFSKSAASSNPYAVFQQARMLQDGKGVLKDEVTAQKLYLQAMKGFLLLMKDNPEKAPELQFKIGTMYEFGQGVKQNAEAAKEWYRQAAAGGNENAEERLEQIQFAETQTAINSVLGLLRFFAQDMGNNIEDSTTRKYRQDKRLMFKQIEQNHLQGAKYDHPEQAM</sequence>
<dbReference type="Proteomes" id="UP000754750">
    <property type="component" value="Unassembled WGS sequence"/>
</dbReference>
<organism evidence="2 3">
    <name type="scientific">Faecalispora sporosphaeroides</name>
    <dbReference type="NCBI Taxonomy" id="1549"/>
    <lineage>
        <taxon>Bacteria</taxon>
        <taxon>Bacillati</taxon>
        <taxon>Bacillota</taxon>
        <taxon>Clostridia</taxon>
        <taxon>Eubacteriales</taxon>
        <taxon>Oscillospiraceae</taxon>
        <taxon>Faecalispora</taxon>
    </lineage>
</organism>
<accession>A0A928Q3R3</accession>
<feature type="region of interest" description="Disordered" evidence="1">
    <location>
        <begin position="466"/>
        <end position="486"/>
    </location>
</feature>
<dbReference type="SMART" id="SM00671">
    <property type="entry name" value="SEL1"/>
    <property type="match status" value="19"/>
</dbReference>
<dbReference type="EMBL" id="SVNY01000006">
    <property type="protein sequence ID" value="MBE6834253.1"/>
    <property type="molecule type" value="Genomic_DNA"/>
</dbReference>
<dbReference type="PANTHER" id="PTHR11102:SF160">
    <property type="entry name" value="ERAD-ASSOCIATED E3 UBIQUITIN-PROTEIN LIGASE COMPONENT HRD3"/>
    <property type="match status" value="1"/>
</dbReference>
<dbReference type="InterPro" id="IPR041073">
    <property type="entry name" value="MobL"/>
</dbReference>
<dbReference type="PANTHER" id="PTHR11102">
    <property type="entry name" value="SEL-1-LIKE PROTEIN"/>
    <property type="match status" value="1"/>
</dbReference>